<protein>
    <submittedName>
        <fullName evidence="1">Uncharacterized protein</fullName>
    </submittedName>
</protein>
<comment type="caution">
    <text evidence="1">The sequence shown here is derived from an EMBL/GenBank/DDBJ whole genome shotgun (WGS) entry which is preliminary data.</text>
</comment>
<keyword evidence="2" id="KW-1185">Reference proteome</keyword>
<reference evidence="1" key="1">
    <citation type="submission" date="2018-11" db="EMBL/GenBank/DDBJ databases">
        <authorList>
            <consortium name="Pathogen Informatics"/>
        </authorList>
    </citation>
    <scope>NUCLEOTIDE SEQUENCE</scope>
</reference>
<dbReference type="Proteomes" id="UP000784294">
    <property type="component" value="Unassembled WGS sequence"/>
</dbReference>
<proteinExistence type="predicted"/>
<organism evidence="1 2">
    <name type="scientific">Protopolystoma xenopodis</name>
    <dbReference type="NCBI Taxonomy" id="117903"/>
    <lineage>
        <taxon>Eukaryota</taxon>
        <taxon>Metazoa</taxon>
        <taxon>Spiralia</taxon>
        <taxon>Lophotrochozoa</taxon>
        <taxon>Platyhelminthes</taxon>
        <taxon>Monogenea</taxon>
        <taxon>Polyopisthocotylea</taxon>
        <taxon>Polystomatidea</taxon>
        <taxon>Polystomatidae</taxon>
        <taxon>Protopolystoma</taxon>
    </lineage>
</organism>
<evidence type="ECO:0000313" key="2">
    <source>
        <dbReference type="Proteomes" id="UP000784294"/>
    </source>
</evidence>
<evidence type="ECO:0000313" key="1">
    <source>
        <dbReference type="EMBL" id="VEL20503.1"/>
    </source>
</evidence>
<sequence>MPLLHTWLFADRNHVISKAIRPCVSEGRTHPASNPDKVL</sequence>
<name>A0A448WUC5_9PLAT</name>
<dbReference type="EMBL" id="CAAALY010046750">
    <property type="protein sequence ID" value="VEL20503.1"/>
    <property type="molecule type" value="Genomic_DNA"/>
</dbReference>
<accession>A0A448WUC5</accession>
<dbReference type="AlphaFoldDB" id="A0A448WUC5"/>
<gene>
    <name evidence="1" type="ORF">PXEA_LOCUS13943</name>
</gene>